<dbReference type="Proteomes" id="UP000260649">
    <property type="component" value="Unassembled WGS sequence"/>
</dbReference>
<evidence type="ECO:0000313" key="2">
    <source>
        <dbReference type="EMBL" id="RFT06639.1"/>
    </source>
</evidence>
<accession>A0A3E2B3P1</accession>
<name>A0A3E2B3P1_9FIRM</name>
<keyword evidence="1" id="KW-1133">Transmembrane helix</keyword>
<proteinExistence type="predicted"/>
<sequence>MTLYRIMDLVKNGIAISYLFFLVLSLFPPEPRLSSWWFNYHVQYYGILCAIPCLVFCLLQFIVGARLEARGKEKVPFPRKKRFTLSAATAVPVFLVLLGAERLFQAQLEQLMFYVSLFLTT</sequence>
<reference evidence="2 3" key="1">
    <citation type="submission" date="2018-07" db="EMBL/GenBank/DDBJ databases">
        <title>GABA Modulating Bacteria of the Human Gut Microbiota.</title>
        <authorList>
            <person name="Strandwitz P."/>
            <person name="Kim K.H."/>
            <person name="Terekhova D."/>
            <person name="Liu J.K."/>
            <person name="Sharma A."/>
            <person name="Levering J."/>
            <person name="Mcdonald D."/>
            <person name="Dietrich D."/>
            <person name="Ramadhar T.R."/>
            <person name="Lekbua A."/>
            <person name="Mroue N."/>
            <person name="Liston C."/>
            <person name="Stewart E.J."/>
            <person name="Dubin M.J."/>
            <person name="Zengler K."/>
            <person name="Knight R."/>
            <person name="Gilbert J.A."/>
            <person name="Clardy J."/>
            <person name="Lewis K."/>
        </authorList>
    </citation>
    <scope>NUCLEOTIDE SEQUENCE [LARGE SCALE GENOMIC DNA]</scope>
    <source>
        <strain evidence="2 3">KLE1738</strain>
    </source>
</reference>
<dbReference type="RefSeq" id="WP_117142203.1">
    <property type="nucleotide sequence ID" value="NZ_CAKXKJ010000026.1"/>
</dbReference>
<dbReference type="GeneID" id="97995390"/>
<comment type="caution">
    <text evidence="2">The sequence shown here is derived from an EMBL/GenBank/DDBJ whole genome shotgun (WGS) entry which is preliminary data.</text>
</comment>
<evidence type="ECO:0000256" key="1">
    <source>
        <dbReference type="SAM" id="Phobius"/>
    </source>
</evidence>
<feature type="transmembrane region" description="Helical" evidence="1">
    <location>
        <begin position="83"/>
        <end position="104"/>
    </location>
</feature>
<evidence type="ECO:0000313" key="3">
    <source>
        <dbReference type="Proteomes" id="UP000260649"/>
    </source>
</evidence>
<dbReference type="AlphaFoldDB" id="A0A3E2B3P1"/>
<organism evidence="2 3">
    <name type="scientific">Evtepia gabavorous</name>
    <dbReference type="NCBI Taxonomy" id="2211183"/>
    <lineage>
        <taxon>Bacteria</taxon>
        <taxon>Bacillati</taxon>
        <taxon>Bacillota</taxon>
        <taxon>Clostridia</taxon>
        <taxon>Eubacteriales</taxon>
        <taxon>Evtepia</taxon>
    </lineage>
</organism>
<keyword evidence="1" id="KW-0812">Transmembrane</keyword>
<keyword evidence="3" id="KW-1185">Reference proteome</keyword>
<keyword evidence="1" id="KW-0472">Membrane</keyword>
<feature type="transmembrane region" description="Helical" evidence="1">
    <location>
        <begin position="42"/>
        <end position="63"/>
    </location>
</feature>
<dbReference type="EMBL" id="QQRQ01000008">
    <property type="protein sequence ID" value="RFT06639.1"/>
    <property type="molecule type" value="Genomic_DNA"/>
</dbReference>
<gene>
    <name evidence="2" type="ORF">DV520_06535</name>
</gene>
<protein>
    <submittedName>
        <fullName evidence="2">Uncharacterized protein</fullName>
    </submittedName>
</protein>
<feature type="transmembrane region" description="Helical" evidence="1">
    <location>
        <begin position="9"/>
        <end position="27"/>
    </location>
</feature>